<dbReference type="InterPro" id="IPR003918">
    <property type="entry name" value="NADH_UbQ_OxRdtase"/>
</dbReference>
<dbReference type="GO" id="GO:0008137">
    <property type="term" value="F:NADH dehydrogenase (ubiquinone) activity"/>
    <property type="evidence" value="ECO:0007669"/>
    <property type="project" value="InterPro"/>
</dbReference>
<comment type="caution">
    <text evidence="9">The sequence shown here is derived from an EMBL/GenBank/DDBJ whole genome shotgun (WGS) entry which is preliminary data.</text>
</comment>
<dbReference type="Pfam" id="PF00361">
    <property type="entry name" value="Proton_antipo_M"/>
    <property type="match status" value="2"/>
</dbReference>
<dbReference type="RefSeq" id="WP_114369444.1">
    <property type="nucleotide sequence ID" value="NZ_QPEX01000028.1"/>
</dbReference>
<keyword evidence="5 7" id="KW-0472">Membrane</keyword>
<keyword evidence="4 7" id="KW-1133">Transmembrane helix</keyword>
<organism evidence="9 10">
    <name type="scientific">Bremerella cremea</name>
    <dbReference type="NCBI Taxonomy" id="1031537"/>
    <lineage>
        <taxon>Bacteria</taxon>
        <taxon>Pseudomonadati</taxon>
        <taxon>Planctomycetota</taxon>
        <taxon>Planctomycetia</taxon>
        <taxon>Pirellulales</taxon>
        <taxon>Pirellulaceae</taxon>
        <taxon>Bremerella</taxon>
    </lineage>
</organism>
<gene>
    <name evidence="9" type="ORF">DTL42_14465</name>
</gene>
<evidence type="ECO:0000313" key="9">
    <source>
        <dbReference type="EMBL" id="RCS47717.1"/>
    </source>
</evidence>
<accession>A0A368KS49</accession>
<feature type="transmembrane region" description="Helical" evidence="7">
    <location>
        <begin position="85"/>
        <end position="109"/>
    </location>
</feature>
<reference evidence="9 10" key="1">
    <citation type="submission" date="2018-07" db="EMBL/GenBank/DDBJ databases">
        <title>Comparative genomes isolates from brazilian mangrove.</title>
        <authorList>
            <person name="De Araujo J.E."/>
            <person name="Taketani R.G."/>
            <person name="Silva M.C.P."/>
            <person name="Lourenco M.V."/>
            <person name="Oliveira V.M."/>
            <person name="Andreote F.D."/>
        </authorList>
    </citation>
    <scope>NUCLEOTIDE SEQUENCE [LARGE SCALE GENOMIC DNA]</scope>
    <source>
        <strain evidence="9 10">HEX PRIS-MGV</strain>
    </source>
</reference>
<feature type="domain" description="NADH:quinone oxidoreductase/Mrp antiporter transmembrane" evidence="8">
    <location>
        <begin position="138"/>
        <end position="197"/>
    </location>
</feature>
<dbReference type="AlphaFoldDB" id="A0A368KS49"/>
<dbReference type="PANTHER" id="PTHR43507:SF1">
    <property type="entry name" value="NADH-UBIQUINONE OXIDOREDUCTASE CHAIN 4"/>
    <property type="match status" value="1"/>
</dbReference>
<evidence type="ECO:0000259" key="8">
    <source>
        <dbReference type="Pfam" id="PF00361"/>
    </source>
</evidence>
<evidence type="ECO:0000256" key="3">
    <source>
        <dbReference type="ARBA" id="ARBA00022692"/>
    </source>
</evidence>
<evidence type="ECO:0000313" key="10">
    <source>
        <dbReference type="Proteomes" id="UP000253562"/>
    </source>
</evidence>
<evidence type="ECO:0000256" key="6">
    <source>
        <dbReference type="RuleBase" id="RU000320"/>
    </source>
</evidence>
<dbReference type="PRINTS" id="PR01437">
    <property type="entry name" value="NUOXDRDTASE4"/>
</dbReference>
<feature type="transmembrane region" description="Helical" evidence="7">
    <location>
        <begin position="265"/>
        <end position="289"/>
    </location>
</feature>
<feature type="domain" description="NADH:quinone oxidoreductase/Mrp antiporter transmembrane" evidence="8">
    <location>
        <begin position="259"/>
        <end position="486"/>
    </location>
</feature>
<feature type="transmembrane region" description="Helical" evidence="7">
    <location>
        <begin position="399"/>
        <end position="421"/>
    </location>
</feature>
<feature type="transmembrane region" description="Helical" evidence="7">
    <location>
        <begin position="174"/>
        <end position="194"/>
    </location>
</feature>
<dbReference type="GO" id="GO:0048039">
    <property type="term" value="F:ubiquinone binding"/>
    <property type="evidence" value="ECO:0007669"/>
    <property type="project" value="TreeGrafter"/>
</dbReference>
<dbReference type="InterPro" id="IPR001750">
    <property type="entry name" value="ND/Mrp_TM"/>
</dbReference>
<dbReference type="GO" id="GO:0042773">
    <property type="term" value="P:ATP synthesis coupled electron transport"/>
    <property type="evidence" value="ECO:0007669"/>
    <property type="project" value="InterPro"/>
</dbReference>
<feature type="transmembrane region" description="Helical" evidence="7">
    <location>
        <begin position="33"/>
        <end position="54"/>
    </location>
</feature>
<dbReference type="OrthoDB" id="9807568at2"/>
<dbReference type="GO" id="GO:0012505">
    <property type="term" value="C:endomembrane system"/>
    <property type="evidence" value="ECO:0007669"/>
    <property type="project" value="UniProtKB-SubCell"/>
</dbReference>
<evidence type="ECO:0000256" key="1">
    <source>
        <dbReference type="ARBA" id="ARBA00004127"/>
    </source>
</evidence>
<dbReference type="NCBIfam" id="TIGR01972">
    <property type="entry name" value="NDH_I_M"/>
    <property type="match status" value="1"/>
</dbReference>
<feature type="transmembrane region" description="Helical" evidence="7">
    <location>
        <begin position="121"/>
        <end position="139"/>
    </location>
</feature>
<dbReference type="InterPro" id="IPR010227">
    <property type="entry name" value="NADH_Q_OxRdtase_chainM/4"/>
</dbReference>
<dbReference type="Proteomes" id="UP000253562">
    <property type="component" value="Unassembled WGS sequence"/>
</dbReference>
<feature type="transmembrane region" description="Helical" evidence="7">
    <location>
        <begin position="332"/>
        <end position="353"/>
    </location>
</feature>
<feature type="transmembrane region" description="Helical" evidence="7">
    <location>
        <begin position="441"/>
        <end position="464"/>
    </location>
</feature>
<comment type="similarity">
    <text evidence="2">Belongs to the complex I subunit 4 family.</text>
</comment>
<protein>
    <submittedName>
        <fullName evidence="9">NADH-quinone oxidoreductase subunit M</fullName>
    </submittedName>
</protein>
<keyword evidence="3 6" id="KW-0812">Transmembrane</keyword>
<dbReference type="EMBL" id="QPEX01000028">
    <property type="protein sequence ID" value="RCS47717.1"/>
    <property type="molecule type" value="Genomic_DNA"/>
</dbReference>
<feature type="transmembrane region" description="Helical" evidence="7">
    <location>
        <begin position="523"/>
        <end position="544"/>
    </location>
</feature>
<evidence type="ECO:0000256" key="7">
    <source>
        <dbReference type="SAM" id="Phobius"/>
    </source>
</evidence>
<evidence type="ECO:0000256" key="2">
    <source>
        <dbReference type="ARBA" id="ARBA00009025"/>
    </source>
</evidence>
<feature type="transmembrane region" description="Helical" evidence="7">
    <location>
        <begin position="360"/>
        <end position="379"/>
    </location>
</feature>
<sequence>MDNLTLTVVTSLIFTPVLGAVVLLFFPSENKPLIRWFTLLITLLVMLPTLWMAMPYSEQLSFQTELAGVQKVIQVPWIPSFDIQFFLGIDGISFPLLMLTAVISCLAMGASWTIDKYVKSYCVLYLLLLAGMMGVFLSLDFFLFYIFWEVMLLPMYFLIGVWGGPRKEYAAIKFFLYTLLGSVLMLIALLMLYFNSDLRQLSADQLDVAHVAAWDEAGQRLTSEAYKQQLDEQKYPVHTFNILALQQLGQHTDVFDQAILAGKSIQWWAFVLLFIGFVIKVPSVPLHTWLPDAHVEAPTPISMILAGVLLKMGGYGIVRICYPICPDAGYDLVWLVCSIGVISMVYGAFAALAQKDFKRMVAYSSVSHMGYVVLGLGAWSATVGNVFDPISWSMGVKGALFQMIGHGISSAGMFFMVGVIYDRVHHRDLDKFGGLYGKMPVYTAMAMLLFFAGLGLPGLCGFIGEAFVVLSVWKLSGALAVVAAFVVILAAAYILWAIQRVYLGPEYRGPHEDELSEITPREFLIALPLCVLAVVLGIFPSIMFRYMDSTVDQQIADLTEWTEEVKYPRLRAEREAAQVDEDEVASKD</sequence>
<proteinExistence type="inferred from homology"/>
<dbReference type="GO" id="GO:0015990">
    <property type="term" value="P:electron transport coupled proton transport"/>
    <property type="evidence" value="ECO:0007669"/>
    <property type="project" value="TreeGrafter"/>
</dbReference>
<evidence type="ECO:0000256" key="5">
    <source>
        <dbReference type="ARBA" id="ARBA00023136"/>
    </source>
</evidence>
<name>A0A368KS49_9BACT</name>
<feature type="transmembrane region" description="Helical" evidence="7">
    <location>
        <begin position="6"/>
        <end position="26"/>
    </location>
</feature>
<feature type="transmembrane region" description="Helical" evidence="7">
    <location>
        <begin position="301"/>
        <end position="320"/>
    </location>
</feature>
<feature type="transmembrane region" description="Helical" evidence="7">
    <location>
        <begin position="476"/>
        <end position="498"/>
    </location>
</feature>
<dbReference type="GO" id="GO:0016020">
    <property type="term" value="C:membrane"/>
    <property type="evidence" value="ECO:0007669"/>
    <property type="project" value="UniProtKB-SubCell"/>
</dbReference>
<dbReference type="PANTHER" id="PTHR43507">
    <property type="entry name" value="NADH-UBIQUINONE OXIDOREDUCTASE CHAIN 4"/>
    <property type="match status" value="1"/>
</dbReference>
<dbReference type="GO" id="GO:0003954">
    <property type="term" value="F:NADH dehydrogenase activity"/>
    <property type="evidence" value="ECO:0007669"/>
    <property type="project" value="TreeGrafter"/>
</dbReference>
<comment type="subcellular location">
    <subcellularLocation>
        <location evidence="1">Endomembrane system</location>
        <topology evidence="1">Multi-pass membrane protein</topology>
    </subcellularLocation>
    <subcellularLocation>
        <location evidence="6">Membrane</location>
        <topology evidence="6">Multi-pass membrane protein</topology>
    </subcellularLocation>
</comment>
<evidence type="ECO:0000256" key="4">
    <source>
        <dbReference type="ARBA" id="ARBA00022989"/>
    </source>
</evidence>